<dbReference type="EMBL" id="CP000852">
    <property type="protein sequence ID" value="ABW01881.1"/>
    <property type="molecule type" value="Genomic_DNA"/>
</dbReference>
<dbReference type="STRING" id="397948.Cmaq_1052"/>
<dbReference type="Pfam" id="PF00701">
    <property type="entry name" value="DHDPS"/>
    <property type="match status" value="1"/>
</dbReference>
<dbReference type="SMART" id="SM01130">
    <property type="entry name" value="DHDPS"/>
    <property type="match status" value="1"/>
</dbReference>
<name>A8MDM5_CALMQ</name>
<dbReference type="OrthoDB" id="374439at2157"/>
<dbReference type="GO" id="GO:0008675">
    <property type="term" value="F:2-dehydro-3-deoxy-phosphogluconate aldolase activity"/>
    <property type="evidence" value="ECO:0007669"/>
    <property type="project" value="UniProtKB-ARBA"/>
</dbReference>
<dbReference type="InterPro" id="IPR002220">
    <property type="entry name" value="DapA-like"/>
</dbReference>
<evidence type="ECO:0000313" key="1">
    <source>
        <dbReference type="EMBL" id="ABW01881.1"/>
    </source>
</evidence>
<dbReference type="GO" id="GO:0008840">
    <property type="term" value="F:4-hydroxy-tetrahydrodipicolinate synthase activity"/>
    <property type="evidence" value="ECO:0007669"/>
    <property type="project" value="TreeGrafter"/>
</dbReference>
<proteinExistence type="predicted"/>
<gene>
    <name evidence="1" type="ordered locus">Cmaq_1052</name>
</gene>
<evidence type="ECO:0000313" key="2">
    <source>
        <dbReference type="Proteomes" id="UP000001137"/>
    </source>
</evidence>
<evidence type="ECO:0008006" key="3">
    <source>
        <dbReference type="Google" id="ProtNLM"/>
    </source>
</evidence>
<dbReference type="HOGENOM" id="CLU_794066_0_0_2"/>
<dbReference type="InterPro" id="IPR013785">
    <property type="entry name" value="Aldolase_TIM"/>
</dbReference>
<dbReference type="Gene3D" id="3.20.20.70">
    <property type="entry name" value="Aldolase class I"/>
    <property type="match status" value="1"/>
</dbReference>
<protein>
    <recommendedName>
        <fullName evidence="3">Dihydrodipicolinate synthetase</fullName>
    </recommendedName>
</protein>
<dbReference type="PANTHER" id="PTHR12128">
    <property type="entry name" value="DIHYDRODIPICOLINATE SYNTHASE"/>
    <property type="match status" value="1"/>
</dbReference>
<reference evidence="1 2" key="1">
    <citation type="submission" date="2007-10" db="EMBL/GenBank/DDBJ databases">
        <title>Complete sequence of Caldivirga maquilingensis IC-167.</title>
        <authorList>
            <consortium name="US DOE Joint Genome Institute"/>
            <person name="Copeland A."/>
            <person name="Lucas S."/>
            <person name="Lapidus A."/>
            <person name="Barry K."/>
            <person name="Glavina del Rio T."/>
            <person name="Dalin E."/>
            <person name="Tice H."/>
            <person name="Pitluck S."/>
            <person name="Saunders E."/>
            <person name="Brettin T."/>
            <person name="Bruce D."/>
            <person name="Detter J.C."/>
            <person name="Han C."/>
            <person name="Schmutz J."/>
            <person name="Larimer F."/>
            <person name="Land M."/>
            <person name="Hauser L."/>
            <person name="Kyrpides N."/>
            <person name="Ivanova N."/>
            <person name="Biddle J.F."/>
            <person name="Zhang Z."/>
            <person name="Fitz-Gibbon S.T."/>
            <person name="Lowe T.M."/>
            <person name="Saltikov C."/>
            <person name="House C.H."/>
            <person name="Richardson P."/>
        </authorList>
    </citation>
    <scope>NUCLEOTIDE SEQUENCE [LARGE SCALE GENOMIC DNA]</scope>
    <source>
        <strain evidence="2">ATCC 700844 / DSM 13496 / JCM 10307 / IC-167</strain>
    </source>
</reference>
<organism evidence="1 2">
    <name type="scientific">Caldivirga maquilingensis (strain ATCC 700844 / DSM 13496 / JCM 10307 / IC-167)</name>
    <dbReference type="NCBI Taxonomy" id="397948"/>
    <lineage>
        <taxon>Archaea</taxon>
        <taxon>Thermoproteota</taxon>
        <taxon>Thermoprotei</taxon>
        <taxon>Thermoproteales</taxon>
        <taxon>Thermoproteaceae</taxon>
        <taxon>Caldivirga</taxon>
    </lineage>
</organism>
<dbReference type="KEGG" id="cma:Cmaq_1052"/>
<dbReference type="SUPFAM" id="SSF51569">
    <property type="entry name" value="Aldolase"/>
    <property type="match status" value="1"/>
</dbReference>
<dbReference type="GeneID" id="5710092"/>
<dbReference type="AlphaFoldDB" id="A8MDM5"/>
<dbReference type="RefSeq" id="WP_012186100.1">
    <property type="nucleotide sequence ID" value="NC_009954.1"/>
</dbReference>
<dbReference type="Proteomes" id="UP000001137">
    <property type="component" value="Chromosome"/>
</dbReference>
<sequence>MSNFPKPPRDIYDMIRSGVAIVAHPLALTRDRRIDEARQRALTIYYLVSGAGGVAIGVHTTQFKVHENGMYEPLLKITSEVVDQCSGRVGKVVKVAGIVGGTQQAVKEARLAYGLGYHAGLVSLHSLAGEPQDKVIEHVKAVAREIPVFGFYLQPAVGGVRLGYGFWRRLIEEVENLVAIKVAPFNRYATIDVARAVVDAGRVGEVALYTGNDDNIIIDLLTKFRFTDRRGGLNEVKIVGGLLGHWSFWTKRSMEIFRLVKSIAESEHIPPELLTLSAQVTDANGAVFDAANEFRGVIPGINEVLTRSRLLAGRWTLDPEEDLSPGQLDEINRVYSSYPHLRDDDFTAKYVDDWIRGECVGWGELRELSLSDVKLMLSGGYGH</sequence>
<keyword evidence="2" id="KW-1185">Reference proteome</keyword>
<accession>A8MDM5</accession>
<dbReference type="PANTHER" id="PTHR12128:SF51">
    <property type="entry name" value="BLL4205 PROTEIN"/>
    <property type="match status" value="1"/>
</dbReference>